<dbReference type="Proteomes" id="UP000038040">
    <property type="component" value="Unplaced"/>
</dbReference>
<organism evidence="2 4">
    <name type="scientific">Dracunculus medinensis</name>
    <name type="common">Guinea worm</name>
    <dbReference type="NCBI Taxonomy" id="318479"/>
    <lineage>
        <taxon>Eukaryota</taxon>
        <taxon>Metazoa</taxon>
        <taxon>Ecdysozoa</taxon>
        <taxon>Nematoda</taxon>
        <taxon>Chromadorea</taxon>
        <taxon>Rhabditida</taxon>
        <taxon>Spirurina</taxon>
        <taxon>Dracunculoidea</taxon>
        <taxon>Dracunculidae</taxon>
        <taxon>Dracunculus</taxon>
    </lineage>
</organism>
<gene>
    <name evidence="1" type="ORF">DME_LOCUS8581</name>
</gene>
<dbReference type="InterPro" id="IPR008993">
    <property type="entry name" value="TIMP-like_OB-fold"/>
</dbReference>
<reference evidence="1 3" key="2">
    <citation type="submission" date="2018-11" db="EMBL/GenBank/DDBJ databases">
        <authorList>
            <consortium name="Pathogen Informatics"/>
        </authorList>
    </citation>
    <scope>NUCLEOTIDE SEQUENCE [LARGE SCALE GENOMIC DNA]</scope>
</reference>
<evidence type="ECO:0000313" key="1">
    <source>
        <dbReference type="EMBL" id="VDN58608.1"/>
    </source>
</evidence>
<protein>
    <submittedName>
        <fullName evidence="4">A2M_N_2 domain-containing protein</fullName>
    </submittedName>
</protein>
<evidence type="ECO:0000313" key="2">
    <source>
        <dbReference type="Proteomes" id="UP000038040"/>
    </source>
</evidence>
<dbReference type="EMBL" id="UYYG01001170">
    <property type="protein sequence ID" value="VDN58608.1"/>
    <property type="molecule type" value="Genomic_DNA"/>
</dbReference>
<dbReference type="STRING" id="318479.A0A0N4UBU4"/>
<dbReference type="Proteomes" id="UP000274756">
    <property type="component" value="Unassembled WGS sequence"/>
</dbReference>
<dbReference type="WBParaSite" id="DME_0000469801-mRNA-1">
    <property type="protein sequence ID" value="DME_0000469801-mRNA-1"/>
    <property type="gene ID" value="DME_0000469801"/>
</dbReference>
<dbReference type="Gene3D" id="2.40.50.120">
    <property type="match status" value="1"/>
</dbReference>
<evidence type="ECO:0000313" key="3">
    <source>
        <dbReference type="Proteomes" id="UP000274756"/>
    </source>
</evidence>
<evidence type="ECO:0000313" key="4">
    <source>
        <dbReference type="WBParaSite" id="DME_0000469801-mRNA-1"/>
    </source>
</evidence>
<name>A0A0N4UBU4_DRAME</name>
<dbReference type="AlphaFoldDB" id="A0A0N4UBU4"/>
<proteinExistence type="predicted"/>
<accession>A0A0N4UBU4</accession>
<dbReference type="OrthoDB" id="9998011at2759"/>
<reference evidence="4" key="1">
    <citation type="submission" date="2016-04" db="UniProtKB">
        <authorList>
            <consortium name="WormBaseParasite"/>
        </authorList>
    </citation>
    <scope>IDENTIFICATION</scope>
</reference>
<keyword evidence="3" id="KW-1185">Reference proteome</keyword>
<sequence>MKDEGLWNLRIDIANCSSVDISLKHIYIEVRDQGTGESIHTLISVEIKSAGFDLIPLRPGFSKRSKEMPLLLTSTTKSIAESNKVVQLEVLCISDGVANNSELFESSLDQIILIPLKDDQKCFVLLIKGKRKIGNDFSNIVTFMVPSFAYSRSMDFRLISFSKYPKDATFRDGDTFKTNIFATKPSQFNYLLICNENSIVLSRSVRDDGLISFVIEPTMKEKCILYVYSYSDQVQIDMIQFFVKRGCPCKKDHFFQYSVVVSSNNIDVKENLTVTIYGERNGLATLHVIDQSMIDLFEHIYPEKACREAGILLIKNGQKCPDLQPSKSFITERCLQEMNLACDSARKPTSSSVCDRNQALCAKLNYATFARNFQLPTDHRKPQTSQDEMELSINEEPARPPIREFFPEFWKDFFASIDVPKHVYVNETIVALVTATVDKKLDNFMRLSICLEKLERHTCIDVGIDGDESREDYNTIYFTPNQLTASRRFNLRFYQVGDAELLIHFKREGTSYQVPHHCDTGEVYDSLKVKFDVVVEYTEYRLAPSSQKLYTNIRINTPDSDRVQSIAVEISRFLPTESTFEDGMLSVNENNLFRQKRATEWRRSFLTDRLKSLAITLYEFKTLQLRTNNDLSVLEKYDNNIGSLISATLSFSDCLGQNKCGFSQYAAPRDPSERSVFLSLITASLFCESSTDERIVCPILNYLFSQFEVPSNMNVDDYFLRQMGFITNADQNWFLKALFHQLSSDCIAYQCIKNDKIWIKLRSNFYTLLNKVQLDIRTIAALAYMAPKSTRSIMRIKMYSVIRNNLPYWTVETPFDALTVNKAGFNNAIADKSTKNGNILANSLGIMAFGSRGIDPVIKSIELDSLADWLFEQLSDSTSPIETYFANRAIYEYRLHKVNAIDKGSQQVTIECALCANKKSNVSVHPSIFYVSLTLDSFRYQFHYSCAAFFSLPFFQYVALLLVWLVPPTAALPSTIKNFTIITEGHSKIRTGIRVVTSKRQRVRRELDNNGQAVSLRLFQFFPLQGYLRQETCVRVKAAMIDSLEIIHGLFSGFTAAEENFRILNLKQNSELCYELVSFEQKFLGYEPNQLAPIVITARSPIYDVVGQTLSTYLDVRSKNPVPLDETVESLCWDEICVCAERGCKVRCSYCRTVTASSLKAEICAPYAFGATVEIESVRDGYHPHGIEFKVMDVSVKHWKQFYDVSMMKPDRIEIWMMLRRRCNPRCDPPEVGDTYYLGGNILDLKIGTEAKVHYILRDDDRWDKASENCAHIFSYMIIVNSCDNSNHSSE</sequence>